<dbReference type="EMBL" id="JBBPBN010000004">
    <property type="protein sequence ID" value="KAK9042117.1"/>
    <property type="molecule type" value="Genomic_DNA"/>
</dbReference>
<evidence type="ECO:0000313" key="2">
    <source>
        <dbReference type="EMBL" id="KAK9042117.1"/>
    </source>
</evidence>
<gene>
    <name evidence="2" type="ORF">V6N11_017196</name>
</gene>
<evidence type="ECO:0000256" key="1">
    <source>
        <dbReference type="SAM" id="MobiDB-lite"/>
    </source>
</evidence>
<accession>A0ABR2TXD4</accession>
<organism evidence="2 3">
    <name type="scientific">Hibiscus sabdariffa</name>
    <name type="common">roselle</name>
    <dbReference type="NCBI Taxonomy" id="183260"/>
    <lineage>
        <taxon>Eukaryota</taxon>
        <taxon>Viridiplantae</taxon>
        <taxon>Streptophyta</taxon>
        <taxon>Embryophyta</taxon>
        <taxon>Tracheophyta</taxon>
        <taxon>Spermatophyta</taxon>
        <taxon>Magnoliopsida</taxon>
        <taxon>eudicotyledons</taxon>
        <taxon>Gunneridae</taxon>
        <taxon>Pentapetalae</taxon>
        <taxon>rosids</taxon>
        <taxon>malvids</taxon>
        <taxon>Malvales</taxon>
        <taxon>Malvaceae</taxon>
        <taxon>Malvoideae</taxon>
        <taxon>Hibiscus</taxon>
    </lineage>
</organism>
<feature type="region of interest" description="Disordered" evidence="1">
    <location>
        <begin position="1"/>
        <end position="78"/>
    </location>
</feature>
<keyword evidence="3" id="KW-1185">Reference proteome</keyword>
<protein>
    <submittedName>
        <fullName evidence="2">Uncharacterized protein</fullName>
    </submittedName>
</protein>
<reference evidence="2 3" key="1">
    <citation type="journal article" date="2024" name="G3 (Bethesda)">
        <title>Genome assembly of Hibiscus sabdariffa L. provides insights into metabolisms of medicinal natural products.</title>
        <authorList>
            <person name="Kim T."/>
        </authorList>
    </citation>
    <scope>NUCLEOTIDE SEQUENCE [LARGE SCALE GENOMIC DNA]</scope>
    <source>
        <strain evidence="2">TK-2024</strain>
        <tissue evidence="2">Old leaves</tissue>
    </source>
</reference>
<evidence type="ECO:0000313" key="3">
    <source>
        <dbReference type="Proteomes" id="UP001396334"/>
    </source>
</evidence>
<comment type="caution">
    <text evidence="2">The sequence shown here is derived from an EMBL/GenBank/DDBJ whole genome shotgun (WGS) entry which is preliminary data.</text>
</comment>
<name>A0ABR2TXD4_9ROSI</name>
<proteinExistence type="predicted"/>
<dbReference type="Proteomes" id="UP001396334">
    <property type="component" value="Unassembled WGS sequence"/>
</dbReference>
<sequence>MHHLQPSMPHEPFKHSQSPKAGSCANAVNRPQPVRLGNSSEVKPHSLPATAHSKPLHPQHHAAQQSEPVPTDKISRQE</sequence>